<dbReference type="AlphaFoldDB" id="A0AAX1N2X9"/>
<organism evidence="1 2">
    <name type="scientific">Flammeovirga yaeyamensis</name>
    <dbReference type="NCBI Taxonomy" id="367791"/>
    <lineage>
        <taxon>Bacteria</taxon>
        <taxon>Pseudomonadati</taxon>
        <taxon>Bacteroidota</taxon>
        <taxon>Cytophagia</taxon>
        <taxon>Cytophagales</taxon>
        <taxon>Flammeovirgaceae</taxon>
        <taxon>Flammeovirga</taxon>
    </lineage>
</organism>
<dbReference type="Proteomes" id="UP000678679">
    <property type="component" value="Chromosome 1"/>
</dbReference>
<evidence type="ECO:0000313" key="1">
    <source>
        <dbReference type="EMBL" id="QWG01900.1"/>
    </source>
</evidence>
<evidence type="ECO:0000313" key="2">
    <source>
        <dbReference type="Proteomes" id="UP000678679"/>
    </source>
</evidence>
<name>A0AAX1N2X9_9BACT</name>
<gene>
    <name evidence="1" type="ORF">KMW28_20060</name>
</gene>
<proteinExistence type="predicted"/>
<keyword evidence="2" id="KW-1185">Reference proteome</keyword>
<accession>A0AAX1N2X9</accession>
<dbReference type="KEGG" id="fya:KMW28_20060"/>
<dbReference type="RefSeq" id="WP_169666334.1">
    <property type="nucleotide sequence ID" value="NZ_CP076132.1"/>
</dbReference>
<sequence length="120" mass="13757">MKLHTSILTLVMSFFLSINVFGNEPYYKNVQSKYLKEEMHIGIGGDFNKDLPTVSNTFLLEKELTVAGIKVLVYKNEDTQNLLVFTEGFQQKYGWVVLHHTESDKLGVVIQELILNIYNA</sequence>
<dbReference type="EMBL" id="CP076132">
    <property type="protein sequence ID" value="QWG01900.1"/>
    <property type="molecule type" value="Genomic_DNA"/>
</dbReference>
<protein>
    <submittedName>
        <fullName evidence="1">Uncharacterized protein</fullName>
    </submittedName>
</protein>
<reference evidence="1 2" key="1">
    <citation type="submission" date="2021-05" db="EMBL/GenBank/DDBJ databases">
        <title>Comparative genomic studies on the polysaccharide-degrading batcterial strains of the Flammeovirga genus.</title>
        <authorList>
            <person name="Zewei F."/>
            <person name="Zheng Z."/>
            <person name="Yu L."/>
            <person name="Ruyue G."/>
            <person name="Yanhong M."/>
            <person name="Yuanyuan C."/>
            <person name="Jingyan G."/>
            <person name="Wenjun H."/>
        </authorList>
    </citation>
    <scope>NUCLEOTIDE SEQUENCE [LARGE SCALE GENOMIC DNA]</scope>
    <source>
        <strain evidence="1 2">NBRC:100898</strain>
    </source>
</reference>